<evidence type="ECO:0000256" key="1">
    <source>
        <dbReference type="SAM" id="MobiDB-lite"/>
    </source>
</evidence>
<keyword evidence="2" id="KW-1133">Transmembrane helix</keyword>
<keyword evidence="2" id="KW-0812">Transmembrane</keyword>
<evidence type="ECO:0008006" key="5">
    <source>
        <dbReference type="Google" id="ProtNLM"/>
    </source>
</evidence>
<evidence type="ECO:0000313" key="3">
    <source>
        <dbReference type="EMBL" id="PID55678.1"/>
    </source>
</evidence>
<reference evidence="3 4" key="1">
    <citation type="submission" date="2017-10" db="EMBL/GenBank/DDBJ databases">
        <title>Novel microbial diversity and functional potential in the marine mammal oral microbiome.</title>
        <authorList>
            <person name="Dudek N.K."/>
            <person name="Sun C.L."/>
            <person name="Burstein D."/>
            <person name="Kantor R.S."/>
            <person name="Aliaga Goltsman D.S."/>
            <person name="Bik E.M."/>
            <person name="Thomas B.C."/>
            <person name="Banfield J.F."/>
            <person name="Relman D.A."/>
        </authorList>
    </citation>
    <scope>NUCLEOTIDE SEQUENCE [LARGE SCALE GENOMIC DNA]</scope>
    <source>
        <strain evidence="3">DOLZORAL124_49_17</strain>
    </source>
</reference>
<dbReference type="Proteomes" id="UP000229740">
    <property type="component" value="Unassembled WGS sequence"/>
</dbReference>
<feature type="compositionally biased region" description="Basic and acidic residues" evidence="1">
    <location>
        <begin position="121"/>
        <end position="132"/>
    </location>
</feature>
<accession>A0A2G6E1R4</accession>
<dbReference type="AlphaFoldDB" id="A0A2G6E1R4"/>
<feature type="compositionally biased region" description="Acidic residues" evidence="1">
    <location>
        <begin position="165"/>
        <end position="175"/>
    </location>
</feature>
<sequence>MFFVWVFLIIGALSLIVLVDVVLRNPMFTETFVIKVGVPFTQIEYIQENVDFIYIIAGSLLLGAFVIAISTWVVDTKRKLKVRSLRKELKTLQKAVKDAKEKLPQDVELQTRVEADDDGDASEKSFGPEEIKESFKDVVEEEDFLENPFEEGPVEGKVSGRQAGEEEQYSSDENEAASLPQDTVVEAEVVSTDEQVVGDAADSQKVAAGKEASDET</sequence>
<name>A0A2G6E1R4_9BACT</name>
<organism evidence="3 4">
    <name type="scientific">candidate division KSB3 bacterium</name>
    <dbReference type="NCBI Taxonomy" id="2044937"/>
    <lineage>
        <taxon>Bacteria</taxon>
        <taxon>candidate division KSB3</taxon>
    </lineage>
</organism>
<feature type="region of interest" description="Disordered" evidence="1">
    <location>
        <begin position="107"/>
        <end position="132"/>
    </location>
</feature>
<dbReference type="EMBL" id="PDPS01000050">
    <property type="protein sequence ID" value="PID55678.1"/>
    <property type="molecule type" value="Genomic_DNA"/>
</dbReference>
<feature type="region of interest" description="Disordered" evidence="1">
    <location>
        <begin position="145"/>
        <end position="216"/>
    </location>
</feature>
<proteinExistence type="predicted"/>
<evidence type="ECO:0000256" key="2">
    <source>
        <dbReference type="SAM" id="Phobius"/>
    </source>
</evidence>
<protein>
    <recommendedName>
        <fullName evidence="5">Lipopolysaccharide assembly protein A domain-containing protein</fullName>
    </recommendedName>
</protein>
<comment type="caution">
    <text evidence="3">The sequence shown here is derived from an EMBL/GenBank/DDBJ whole genome shotgun (WGS) entry which is preliminary data.</text>
</comment>
<keyword evidence="2" id="KW-0472">Membrane</keyword>
<evidence type="ECO:0000313" key="4">
    <source>
        <dbReference type="Proteomes" id="UP000229740"/>
    </source>
</evidence>
<gene>
    <name evidence="3" type="ORF">CSB45_14865</name>
</gene>
<feature type="transmembrane region" description="Helical" evidence="2">
    <location>
        <begin position="52"/>
        <end position="74"/>
    </location>
</feature>